<dbReference type="RefSeq" id="XP_044550762.1">
    <property type="nucleotide sequence ID" value="XM_044691941.1"/>
</dbReference>
<dbReference type="Proteomes" id="UP000816034">
    <property type="component" value="Unassembled WGS sequence"/>
</dbReference>
<dbReference type="PROSITE" id="PS51257">
    <property type="entry name" value="PROKAR_LIPOPROTEIN"/>
    <property type="match status" value="1"/>
</dbReference>
<reference evidence="2 3" key="1">
    <citation type="journal article" date="2018" name="BMC Genomics">
        <title>The genome of Naegleria lovaniensis, the basis for a comparative approach to unravel pathogenicity factors of the human pathogenic amoeba N. fowleri.</title>
        <authorList>
            <person name="Liechti N."/>
            <person name="Schurch N."/>
            <person name="Bruggmann R."/>
            <person name="Wittwer M."/>
        </authorList>
    </citation>
    <scope>NUCLEOTIDE SEQUENCE [LARGE SCALE GENOMIC DNA]</scope>
    <source>
        <strain evidence="2 3">ATCC 30569</strain>
    </source>
</reference>
<dbReference type="AlphaFoldDB" id="A0AA88KKG8"/>
<feature type="signal peptide" evidence="1">
    <location>
        <begin position="1"/>
        <end position="22"/>
    </location>
</feature>
<evidence type="ECO:0000313" key="3">
    <source>
        <dbReference type="Proteomes" id="UP000816034"/>
    </source>
</evidence>
<accession>A0AA88KKG8</accession>
<protein>
    <submittedName>
        <fullName evidence="2">Uncharacterized protein</fullName>
    </submittedName>
</protein>
<dbReference type="EMBL" id="PYSW02000015">
    <property type="protein sequence ID" value="KAG2386770.1"/>
    <property type="molecule type" value="Genomic_DNA"/>
</dbReference>
<keyword evidence="1" id="KW-0732">Signal</keyword>
<comment type="caution">
    <text evidence="2">The sequence shown here is derived from an EMBL/GenBank/DDBJ whole genome shotgun (WGS) entry which is preliminary data.</text>
</comment>
<sequence>MSLLKILLILVVISSSTFLASCSSWNQAFSDPFFSNTIPDYFTNHASWLSLNSPSLSAMKLSLDPNSMLFAVNSSQGGIGQLLMIMDHSNSSSSLDSYLASVSAENGLWKILMKLPFQTRRPLSAMNNVLTALYDSVGNNYFVVRMCGSSGVDANSPVCLVKISLQNLQSMVLKFDSSVKMVGGLVLSNSVNTILVSTNSGFYGIDISTMTIRFSNAISTSLSSLGNVILVSNEEGNGIDYAYATLSYTVYRINMQTGHIASSISFYSFNAMYMHVGYMEIPGYVTVLIVNDKFEYFLSSGDLLKNIVGKSLSLSNFGMKDCSMPIGKLDMAIADRYFFKSSVLCSNYSSNPSSSSSRSRTSTNTGGGVYFLSFSIGAARVGQIPKLGEPYIHYELKKDLIFTHEIQKKHDASEKTRIPTHLLASNVYLGPIVSVSKDHSVVALSNLHSYDYVDYMNKVIVKTVPKQYAATTLAQFAFYSLGNGKFYACTLELDCQAF</sequence>
<name>A0AA88KKG8_NAELO</name>
<gene>
    <name evidence="2" type="ORF">C9374_002514</name>
</gene>
<dbReference type="GeneID" id="68094970"/>
<keyword evidence="3" id="KW-1185">Reference proteome</keyword>
<evidence type="ECO:0000313" key="2">
    <source>
        <dbReference type="EMBL" id="KAG2386770.1"/>
    </source>
</evidence>
<feature type="chain" id="PRO_5041635638" evidence="1">
    <location>
        <begin position="23"/>
        <end position="498"/>
    </location>
</feature>
<evidence type="ECO:0000256" key="1">
    <source>
        <dbReference type="SAM" id="SignalP"/>
    </source>
</evidence>
<proteinExistence type="predicted"/>
<organism evidence="2 3">
    <name type="scientific">Naegleria lovaniensis</name>
    <name type="common">Amoeba</name>
    <dbReference type="NCBI Taxonomy" id="51637"/>
    <lineage>
        <taxon>Eukaryota</taxon>
        <taxon>Discoba</taxon>
        <taxon>Heterolobosea</taxon>
        <taxon>Tetramitia</taxon>
        <taxon>Eutetramitia</taxon>
        <taxon>Vahlkampfiidae</taxon>
        <taxon>Naegleria</taxon>
    </lineage>
</organism>